<feature type="compositionally biased region" description="Basic and acidic residues" evidence="1">
    <location>
        <begin position="283"/>
        <end position="298"/>
    </location>
</feature>
<dbReference type="EMBL" id="JABTTQ020000010">
    <property type="protein sequence ID" value="KAK6148475.1"/>
    <property type="molecule type" value="Genomic_DNA"/>
</dbReference>
<gene>
    <name evidence="4" type="ORF">DH2020_019387</name>
</gene>
<evidence type="ECO:0008006" key="6">
    <source>
        <dbReference type="Google" id="ProtNLM"/>
    </source>
</evidence>
<proteinExistence type="predicted"/>
<dbReference type="Pfam" id="PF14392">
    <property type="entry name" value="zf-CCHC_4"/>
    <property type="match status" value="1"/>
</dbReference>
<protein>
    <recommendedName>
        <fullName evidence="6">CCHC-type domain-containing protein</fullName>
    </recommendedName>
</protein>
<name>A0ABR0WMR5_REHGL</name>
<keyword evidence="5" id="KW-1185">Reference proteome</keyword>
<evidence type="ECO:0000256" key="1">
    <source>
        <dbReference type="SAM" id="MobiDB-lite"/>
    </source>
</evidence>
<evidence type="ECO:0000259" key="2">
    <source>
        <dbReference type="Pfam" id="PF14111"/>
    </source>
</evidence>
<comment type="caution">
    <text evidence="4">The sequence shown here is derived from an EMBL/GenBank/DDBJ whole genome shotgun (WGS) entry which is preliminary data.</text>
</comment>
<accession>A0ABR0WMR5</accession>
<dbReference type="InterPro" id="IPR040256">
    <property type="entry name" value="At4g02000-like"/>
</dbReference>
<dbReference type="Proteomes" id="UP001318860">
    <property type="component" value="Unassembled WGS sequence"/>
</dbReference>
<dbReference type="InterPro" id="IPR025836">
    <property type="entry name" value="Zn_knuckle_CX2CX4HX4C"/>
</dbReference>
<dbReference type="PANTHER" id="PTHR31286">
    <property type="entry name" value="GLYCINE-RICH CELL WALL STRUCTURAL PROTEIN 1.8-LIKE"/>
    <property type="match status" value="1"/>
</dbReference>
<dbReference type="PANTHER" id="PTHR31286:SF178">
    <property type="entry name" value="DUF4283 DOMAIN-CONTAINING PROTEIN"/>
    <property type="match status" value="1"/>
</dbReference>
<sequence>MESDISNRLSKFKLKEEEISGVVLEESDVSSSKEECINSLFARVFGSKKANFTGLKTAMNIAWPINTSFGIKELGHNTFQFTFRGEKEKEKVLNGGPWSFDGQYLLLNEWTEDILEQVNKCNKVSLWIQIWNLPLEWMAMETGFKIGKLFGEVNDVLIPESGSNKGRFIKILAAVNLDKPLLRGTHISLGQKSIWVEFKYENLLTFCFYCGHVGHPERLCGKRKQDFSTENLQCGQYGEWLRAGDASSRMNRGKQNFGSKDEGTSNGNIPQIHSLRDSGGSNKKMEQSRTSGVDRTDPLSEVTTRTTHSIVRKEMEILNETGLQIEKINVNPSNAPLICGGTNKENSVPRLEDPQRMENIPFNILDASTQEGTTRRVRKKSQNPLRLEKCKNMQQAEHLSTNVVHCGDKRNINSVEELDEASTTIVKKAKFESFISFINPEVAGADLEWPLVEFELSDSNMRKWGVFVYNCLFDVVRADQWEYILERKIHLGWEKSRGKVGLKQVVRIAPGGEIYSGWGIEAKNRGDNILKSWKASKNGCTARWKLSSS</sequence>
<evidence type="ECO:0000313" key="5">
    <source>
        <dbReference type="Proteomes" id="UP001318860"/>
    </source>
</evidence>
<feature type="region of interest" description="Disordered" evidence="1">
    <location>
        <begin position="245"/>
        <end position="307"/>
    </location>
</feature>
<feature type="compositionally biased region" description="Polar residues" evidence="1">
    <location>
        <begin position="248"/>
        <end position="271"/>
    </location>
</feature>
<evidence type="ECO:0000313" key="4">
    <source>
        <dbReference type="EMBL" id="KAK6148475.1"/>
    </source>
</evidence>
<feature type="domain" description="Zinc knuckle CX2CX4HX4C" evidence="3">
    <location>
        <begin position="177"/>
        <end position="221"/>
    </location>
</feature>
<evidence type="ECO:0000259" key="3">
    <source>
        <dbReference type="Pfam" id="PF14392"/>
    </source>
</evidence>
<feature type="domain" description="DUF4283" evidence="2">
    <location>
        <begin position="33"/>
        <end position="113"/>
    </location>
</feature>
<organism evidence="4 5">
    <name type="scientific">Rehmannia glutinosa</name>
    <name type="common">Chinese foxglove</name>
    <dbReference type="NCBI Taxonomy" id="99300"/>
    <lineage>
        <taxon>Eukaryota</taxon>
        <taxon>Viridiplantae</taxon>
        <taxon>Streptophyta</taxon>
        <taxon>Embryophyta</taxon>
        <taxon>Tracheophyta</taxon>
        <taxon>Spermatophyta</taxon>
        <taxon>Magnoliopsida</taxon>
        <taxon>eudicotyledons</taxon>
        <taxon>Gunneridae</taxon>
        <taxon>Pentapetalae</taxon>
        <taxon>asterids</taxon>
        <taxon>lamiids</taxon>
        <taxon>Lamiales</taxon>
        <taxon>Orobanchaceae</taxon>
        <taxon>Rehmannieae</taxon>
        <taxon>Rehmannia</taxon>
    </lineage>
</organism>
<reference evidence="4 5" key="1">
    <citation type="journal article" date="2021" name="Comput. Struct. Biotechnol. J.">
        <title>De novo genome assembly of the potent medicinal plant Rehmannia glutinosa using nanopore technology.</title>
        <authorList>
            <person name="Ma L."/>
            <person name="Dong C."/>
            <person name="Song C."/>
            <person name="Wang X."/>
            <person name="Zheng X."/>
            <person name="Niu Y."/>
            <person name="Chen S."/>
            <person name="Feng W."/>
        </authorList>
    </citation>
    <scope>NUCLEOTIDE SEQUENCE [LARGE SCALE GENOMIC DNA]</scope>
    <source>
        <strain evidence="4">DH-2019</strain>
    </source>
</reference>
<dbReference type="InterPro" id="IPR025558">
    <property type="entry name" value="DUF4283"/>
</dbReference>
<dbReference type="Pfam" id="PF14111">
    <property type="entry name" value="DUF4283"/>
    <property type="match status" value="1"/>
</dbReference>